<gene>
    <name evidence="1" type="ORF">GPM918_LOCUS24171</name>
    <name evidence="2" type="ORF">SRO942_LOCUS24170</name>
</gene>
<name>A0A814X4V2_9BILA</name>
<evidence type="ECO:0000313" key="3">
    <source>
        <dbReference type="Proteomes" id="UP000663829"/>
    </source>
</evidence>
<sequence length="76" mass="8994">MRQGQDFLNHYSTARIIVMETLRTLQPCYLHAFLKALNCNIQITSNYRHNLLQETLISLKNTSTERIQEIIQNFQL</sequence>
<dbReference type="AlphaFoldDB" id="A0A814X4V2"/>
<evidence type="ECO:0000313" key="2">
    <source>
        <dbReference type="EMBL" id="CAF3974249.1"/>
    </source>
</evidence>
<accession>A0A814X4V2</accession>
<dbReference type="Proteomes" id="UP000681722">
    <property type="component" value="Unassembled WGS sequence"/>
</dbReference>
<reference evidence="1" key="1">
    <citation type="submission" date="2021-02" db="EMBL/GenBank/DDBJ databases">
        <authorList>
            <person name="Nowell W R."/>
        </authorList>
    </citation>
    <scope>NUCLEOTIDE SEQUENCE</scope>
</reference>
<dbReference type="OrthoDB" id="413122at2759"/>
<feature type="non-terminal residue" evidence="1">
    <location>
        <position position="1"/>
    </location>
</feature>
<dbReference type="EMBL" id="CAJOBC010008912">
    <property type="protein sequence ID" value="CAF3974249.1"/>
    <property type="molecule type" value="Genomic_DNA"/>
</dbReference>
<dbReference type="Proteomes" id="UP000663829">
    <property type="component" value="Unassembled WGS sequence"/>
</dbReference>
<protein>
    <submittedName>
        <fullName evidence="1">Uncharacterized protein</fullName>
    </submittedName>
</protein>
<evidence type="ECO:0000313" key="1">
    <source>
        <dbReference type="EMBL" id="CAF1210182.1"/>
    </source>
</evidence>
<proteinExistence type="predicted"/>
<feature type="non-terminal residue" evidence="1">
    <location>
        <position position="76"/>
    </location>
</feature>
<dbReference type="EMBL" id="CAJNOQ010008912">
    <property type="protein sequence ID" value="CAF1210182.1"/>
    <property type="molecule type" value="Genomic_DNA"/>
</dbReference>
<comment type="caution">
    <text evidence="1">The sequence shown here is derived from an EMBL/GenBank/DDBJ whole genome shotgun (WGS) entry which is preliminary data.</text>
</comment>
<organism evidence="1 3">
    <name type="scientific">Didymodactylos carnosus</name>
    <dbReference type="NCBI Taxonomy" id="1234261"/>
    <lineage>
        <taxon>Eukaryota</taxon>
        <taxon>Metazoa</taxon>
        <taxon>Spiralia</taxon>
        <taxon>Gnathifera</taxon>
        <taxon>Rotifera</taxon>
        <taxon>Eurotatoria</taxon>
        <taxon>Bdelloidea</taxon>
        <taxon>Philodinida</taxon>
        <taxon>Philodinidae</taxon>
        <taxon>Didymodactylos</taxon>
    </lineage>
</organism>
<keyword evidence="3" id="KW-1185">Reference proteome</keyword>